<sequence length="59" mass="6893">MNVFDVEHNFMSLYRAGKFNEDADVRIHIGNQLYDIDRIDTAIDMDSNKPNIVIHVKEN</sequence>
<accession>A0A8S5LLR9</accession>
<evidence type="ECO:0000313" key="1">
    <source>
        <dbReference type="EMBL" id="DAD70792.1"/>
    </source>
</evidence>
<name>A0A8S5LLR9_9CAUD</name>
<dbReference type="EMBL" id="BK015870">
    <property type="protein sequence ID" value="DAD70792.1"/>
    <property type="molecule type" value="Genomic_DNA"/>
</dbReference>
<proteinExistence type="predicted"/>
<reference evidence="1" key="1">
    <citation type="journal article" date="2021" name="Proc. Natl. Acad. Sci. U.S.A.">
        <title>A Catalog of Tens of Thousands of Viruses from Human Metagenomes Reveals Hidden Associations with Chronic Diseases.</title>
        <authorList>
            <person name="Tisza M.J."/>
            <person name="Buck C.B."/>
        </authorList>
    </citation>
    <scope>NUCLEOTIDE SEQUENCE</scope>
    <source>
        <strain evidence="1">CtKcB20</strain>
    </source>
</reference>
<protein>
    <submittedName>
        <fullName evidence="1">Uncharacterized protein</fullName>
    </submittedName>
</protein>
<organism evidence="1">
    <name type="scientific">Siphoviridae sp. ctKcB20</name>
    <dbReference type="NCBI Taxonomy" id="2827568"/>
    <lineage>
        <taxon>Viruses</taxon>
        <taxon>Duplodnaviria</taxon>
        <taxon>Heunggongvirae</taxon>
        <taxon>Uroviricota</taxon>
        <taxon>Caudoviricetes</taxon>
    </lineage>
</organism>